<sequence>MATTATEIKCLFSDFQRTRIGFHMDKSMLGEKTSKPSNSSEYAKGTFVRKTFSTKQNISVRSQGGFSSNLTLPSPEKRCIARNPATMSSLPAADYISCKKNLLTRKEGG</sequence>
<dbReference type="Proteomes" id="UP000827092">
    <property type="component" value="Unassembled WGS sequence"/>
</dbReference>
<dbReference type="AlphaFoldDB" id="A0AAV6TQ64"/>
<gene>
    <name evidence="1" type="ORF">JTE90_011719</name>
</gene>
<evidence type="ECO:0000313" key="2">
    <source>
        <dbReference type="Proteomes" id="UP000827092"/>
    </source>
</evidence>
<accession>A0AAV6TQ64</accession>
<protein>
    <submittedName>
        <fullName evidence="1">Uncharacterized protein</fullName>
    </submittedName>
</protein>
<proteinExistence type="predicted"/>
<keyword evidence="2" id="KW-1185">Reference proteome</keyword>
<comment type="caution">
    <text evidence="1">The sequence shown here is derived from an EMBL/GenBank/DDBJ whole genome shotgun (WGS) entry which is preliminary data.</text>
</comment>
<dbReference type="EMBL" id="JAFNEN010001489">
    <property type="protein sequence ID" value="KAG8173789.1"/>
    <property type="molecule type" value="Genomic_DNA"/>
</dbReference>
<evidence type="ECO:0000313" key="1">
    <source>
        <dbReference type="EMBL" id="KAG8173789.1"/>
    </source>
</evidence>
<name>A0AAV6TQ64_9ARAC</name>
<reference evidence="1 2" key="1">
    <citation type="journal article" date="2022" name="Nat. Ecol. Evol.">
        <title>A masculinizing supergene underlies an exaggerated male reproductive morph in a spider.</title>
        <authorList>
            <person name="Hendrickx F."/>
            <person name="De Corte Z."/>
            <person name="Sonet G."/>
            <person name="Van Belleghem S.M."/>
            <person name="Kostlbacher S."/>
            <person name="Vangestel C."/>
        </authorList>
    </citation>
    <scope>NUCLEOTIDE SEQUENCE [LARGE SCALE GENOMIC DNA]</scope>
    <source>
        <strain evidence="1">W744_W776</strain>
    </source>
</reference>
<organism evidence="1 2">
    <name type="scientific">Oedothorax gibbosus</name>
    <dbReference type="NCBI Taxonomy" id="931172"/>
    <lineage>
        <taxon>Eukaryota</taxon>
        <taxon>Metazoa</taxon>
        <taxon>Ecdysozoa</taxon>
        <taxon>Arthropoda</taxon>
        <taxon>Chelicerata</taxon>
        <taxon>Arachnida</taxon>
        <taxon>Araneae</taxon>
        <taxon>Araneomorphae</taxon>
        <taxon>Entelegynae</taxon>
        <taxon>Araneoidea</taxon>
        <taxon>Linyphiidae</taxon>
        <taxon>Erigoninae</taxon>
        <taxon>Oedothorax</taxon>
    </lineage>
</organism>